<dbReference type="SUPFAM" id="SSF53067">
    <property type="entry name" value="Actin-like ATPase domain"/>
    <property type="match status" value="1"/>
</dbReference>
<protein>
    <submittedName>
        <fullName evidence="3">NBD/HSP70 family sugar kinase</fullName>
    </submittedName>
</protein>
<keyword evidence="3" id="KW-0418">Kinase</keyword>
<evidence type="ECO:0000313" key="4">
    <source>
        <dbReference type="Proteomes" id="UP000569092"/>
    </source>
</evidence>
<dbReference type="Gene3D" id="3.30.420.40">
    <property type="match status" value="2"/>
</dbReference>
<dbReference type="AlphaFoldDB" id="A0A7W8J813"/>
<keyword evidence="3" id="KW-0808">Transferase</keyword>
<evidence type="ECO:0000256" key="1">
    <source>
        <dbReference type="ARBA" id="ARBA00006479"/>
    </source>
</evidence>
<name>A0A7W8J813_9BACT</name>
<comment type="caution">
    <text evidence="3">The sequence shown here is derived from an EMBL/GenBank/DDBJ whole genome shotgun (WGS) entry which is preliminary data.</text>
</comment>
<feature type="region of interest" description="Disordered" evidence="2">
    <location>
        <begin position="1"/>
        <end position="21"/>
    </location>
</feature>
<dbReference type="Gene3D" id="1.10.10.10">
    <property type="entry name" value="Winged helix-like DNA-binding domain superfamily/Winged helix DNA-binding domain"/>
    <property type="match status" value="1"/>
</dbReference>
<dbReference type="PANTHER" id="PTHR18964:SF149">
    <property type="entry name" value="BIFUNCTIONAL UDP-N-ACETYLGLUCOSAMINE 2-EPIMERASE_N-ACETYLMANNOSAMINE KINASE"/>
    <property type="match status" value="1"/>
</dbReference>
<dbReference type="EMBL" id="JACHDZ010000001">
    <property type="protein sequence ID" value="MBB5343002.1"/>
    <property type="molecule type" value="Genomic_DNA"/>
</dbReference>
<reference evidence="3 4" key="1">
    <citation type="submission" date="2020-08" db="EMBL/GenBank/DDBJ databases">
        <title>Genomic Encyclopedia of Type Strains, Phase IV (KMG-V): Genome sequencing to study the core and pangenomes of soil and plant-associated prokaryotes.</title>
        <authorList>
            <person name="Whitman W."/>
        </authorList>
    </citation>
    <scope>NUCLEOTIDE SEQUENCE [LARGE SCALE GENOMIC DNA]</scope>
    <source>
        <strain evidence="3 4">M8US30</strain>
    </source>
</reference>
<dbReference type="Pfam" id="PF00480">
    <property type="entry name" value="ROK"/>
    <property type="match status" value="1"/>
</dbReference>
<gene>
    <name evidence="3" type="ORF">HDF10_000952</name>
</gene>
<dbReference type="InterPro" id="IPR000600">
    <property type="entry name" value="ROK"/>
</dbReference>
<feature type="compositionally biased region" description="Low complexity" evidence="2">
    <location>
        <begin position="1"/>
        <end position="18"/>
    </location>
</feature>
<comment type="similarity">
    <text evidence="1">Belongs to the ROK (NagC/XylR) family.</text>
</comment>
<dbReference type="PROSITE" id="PS01125">
    <property type="entry name" value="ROK"/>
    <property type="match status" value="1"/>
</dbReference>
<dbReference type="InterPro" id="IPR036388">
    <property type="entry name" value="WH-like_DNA-bd_sf"/>
</dbReference>
<dbReference type="InterPro" id="IPR049874">
    <property type="entry name" value="ROK_cs"/>
</dbReference>
<organism evidence="3 4">
    <name type="scientific">Tunturiibacter lichenicola</name>
    <dbReference type="NCBI Taxonomy" id="2051959"/>
    <lineage>
        <taxon>Bacteria</taxon>
        <taxon>Pseudomonadati</taxon>
        <taxon>Acidobacteriota</taxon>
        <taxon>Terriglobia</taxon>
        <taxon>Terriglobales</taxon>
        <taxon>Acidobacteriaceae</taxon>
        <taxon>Tunturiibacter</taxon>
    </lineage>
</organism>
<accession>A0A7W8J813</accession>
<dbReference type="PANTHER" id="PTHR18964">
    <property type="entry name" value="ROK (REPRESSOR, ORF, KINASE) FAMILY"/>
    <property type="match status" value="1"/>
</dbReference>
<evidence type="ECO:0000256" key="2">
    <source>
        <dbReference type="SAM" id="MobiDB-lite"/>
    </source>
</evidence>
<proteinExistence type="inferred from homology"/>
<dbReference type="InterPro" id="IPR043129">
    <property type="entry name" value="ATPase_NBD"/>
</dbReference>
<dbReference type="Proteomes" id="UP000569092">
    <property type="component" value="Unassembled WGS sequence"/>
</dbReference>
<dbReference type="SUPFAM" id="SSF46785">
    <property type="entry name" value="Winged helix' DNA-binding domain"/>
    <property type="match status" value="1"/>
</dbReference>
<sequence>MPTTQATRFTFTRRQSASNKTPRQINRNLVFNLVRTRQPLSRADLARVSGLQRSTVSLIVEDLIKEKWILEGSTGRPPRGRRPTFLELNHQRAVIALDIHPSQTTVAVTDLGGKIVAQNVVDLPEDPKKAIQPIIAAIRKLMAAHSDKSFDGIGISLPGRADPQRDEPIFAPNLKWPISSIKTRIQKATGLRVEMDNVANACALSEVWFGDSDGLHDLVVVNVSEGIGTGIFANGQVLRGANGMAGEFGHVQMEMNGPRCGCGGRGCWETVSSNRAGLRYYEEMSGASAPATFAALVKMAQSHDANAVKALEKMSLFLGRGLRMIANALAPSEIVVVGDITAAWYLFGPIVEAELKQNALSKAPRLRPAFEGNTARLRSAVALVMNGSLV</sequence>
<evidence type="ECO:0000313" key="3">
    <source>
        <dbReference type="EMBL" id="MBB5343002.1"/>
    </source>
</evidence>
<dbReference type="InterPro" id="IPR036390">
    <property type="entry name" value="WH_DNA-bd_sf"/>
</dbReference>
<dbReference type="GO" id="GO:0016301">
    <property type="term" value="F:kinase activity"/>
    <property type="evidence" value="ECO:0007669"/>
    <property type="project" value="UniProtKB-KW"/>
</dbReference>